<dbReference type="STRING" id="77166.U4UFN0"/>
<evidence type="ECO:0008006" key="7">
    <source>
        <dbReference type="Google" id="ProtNLM"/>
    </source>
</evidence>
<dbReference type="CDD" id="cd00054">
    <property type="entry name" value="EGF_CA"/>
    <property type="match status" value="1"/>
</dbReference>
<feature type="domain" description="Laminin G" evidence="3">
    <location>
        <begin position="182"/>
        <end position="377"/>
    </location>
</feature>
<organism evidence="5 6">
    <name type="scientific">Dendroctonus ponderosae</name>
    <name type="common">Mountain pine beetle</name>
    <dbReference type="NCBI Taxonomy" id="77166"/>
    <lineage>
        <taxon>Eukaryota</taxon>
        <taxon>Metazoa</taxon>
        <taxon>Ecdysozoa</taxon>
        <taxon>Arthropoda</taxon>
        <taxon>Hexapoda</taxon>
        <taxon>Insecta</taxon>
        <taxon>Pterygota</taxon>
        <taxon>Neoptera</taxon>
        <taxon>Endopterygota</taxon>
        <taxon>Coleoptera</taxon>
        <taxon>Polyphaga</taxon>
        <taxon>Cucujiformia</taxon>
        <taxon>Curculionidae</taxon>
        <taxon>Scolytinae</taxon>
        <taxon>Dendroctonus</taxon>
    </lineage>
</organism>
<dbReference type="SUPFAM" id="SSF49899">
    <property type="entry name" value="Concanavalin A-like lectins/glucanases"/>
    <property type="match status" value="2"/>
</dbReference>
<feature type="non-terminal residue" evidence="5">
    <location>
        <position position="1"/>
    </location>
</feature>
<accession>U4UFN0</accession>
<dbReference type="PROSITE" id="PS50026">
    <property type="entry name" value="EGF_3"/>
    <property type="match status" value="1"/>
</dbReference>
<feature type="domain" description="EGF-like" evidence="4">
    <location>
        <begin position="5"/>
        <end position="43"/>
    </location>
</feature>
<reference evidence="5 6" key="1">
    <citation type="journal article" date="2013" name="Genome Biol.">
        <title>Draft genome of the mountain pine beetle, Dendroctonus ponderosae Hopkins, a major forest pest.</title>
        <authorList>
            <person name="Keeling C.I."/>
            <person name="Yuen M.M."/>
            <person name="Liao N.Y."/>
            <person name="Docking T.R."/>
            <person name="Chan S.K."/>
            <person name="Taylor G.A."/>
            <person name="Palmquist D.L."/>
            <person name="Jackman S.D."/>
            <person name="Nguyen A."/>
            <person name="Li M."/>
            <person name="Henderson H."/>
            <person name="Janes J.K."/>
            <person name="Zhao Y."/>
            <person name="Pandoh P."/>
            <person name="Moore R."/>
            <person name="Sperling F.A."/>
            <person name="Huber D.P."/>
            <person name="Birol I."/>
            <person name="Jones S.J."/>
            <person name="Bohlmann J."/>
        </authorList>
    </citation>
    <scope>NUCLEOTIDE SEQUENCE</scope>
</reference>
<dbReference type="Pfam" id="PF02210">
    <property type="entry name" value="Laminin_G_2"/>
    <property type="match status" value="2"/>
</dbReference>
<dbReference type="AlphaFoldDB" id="U4UFN0"/>
<comment type="caution">
    <text evidence="2">Lacks conserved residue(s) required for the propagation of feature annotation.</text>
</comment>
<name>U4UFN0_DENPD</name>
<dbReference type="PANTHER" id="PTHR15036:SF89">
    <property type="entry name" value="NEUREXIN 1, ISOFORM F"/>
    <property type="match status" value="1"/>
</dbReference>
<sequence>LRGNSSDACEVRDLCRHGGICISTDSGPICECRNSDYEGEFCEKDKAPSEAVFRGTEFLSYDLSQTGGEPIVSAQDTITLYFKTRQPNGLLFYTGEGSDYLNVAIKEGCLSLTMGLANGKQEMQIKPNKVRFDDNQWHKVSVHRRIQEISAITSFCRLSAVVDGVYADHSHIAGKFTMLSSGRLYVGGSINTRALPGARVHNNFVGCMRKVLPTWNAKKDGNISFKFRTNEPYGLILFNSGKPPRTDLFAVEIYNGQIYIQIDLGAGPSKQRGSKKRINDGAWHNVTFRRVGRDAQMSVDGLKTDFKAMGKNSKGSATLELDSNLYIGGLGPPFSDVPVPAGLWTAALHQGFVGCFKDLVLNNEPIDVASFATEQDF</sequence>
<evidence type="ECO:0000259" key="3">
    <source>
        <dbReference type="PROSITE" id="PS50025"/>
    </source>
</evidence>
<dbReference type="InterPro" id="IPR000742">
    <property type="entry name" value="EGF"/>
</dbReference>
<dbReference type="CDD" id="cd00110">
    <property type="entry name" value="LamG"/>
    <property type="match status" value="2"/>
</dbReference>
<feature type="non-terminal residue" evidence="5">
    <location>
        <position position="377"/>
    </location>
</feature>
<evidence type="ECO:0000313" key="5">
    <source>
        <dbReference type="EMBL" id="ERL88725.1"/>
    </source>
</evidence>
<proteinExistence type="predicted"/>
<evidence type="ECO:0000313" key="6">
    <source>
        <dbReference type="Proteomes" id="UP000030742"/>
    </source>
</evidence>
<dbReference type="Gene3D" id="2.10.25.10">
    <property type="entry name" value="Laminin"/>
    <property type="match status" value="1"/>
</dbReference>
<dbReference type="InterPro" id="IPR013320">
    <property type="entry name" value="ConA-like_dom_sf"/>
</dbReference>
<dbReference type="InterPro" id="IPR001791">
    <property type="entry name" value="Laminin_G"/>
</dbReference>
<keyword evidence="1" id="KW-1015">Disulfide bond</keyword>
<evidence type="ECO:0000256" key="2">
    <source>
        <dbReference type="PROSITE-ProRule" id="PRU00076"/>
    </source>
</evidence>
<dbReference type="SMART" id="SM00282">
    <property type="entry name" value="LamG"/>
    <property type="match status" value="2"/>
</dbReference>
<dbReference type="EMBL" id="KB632095">
    <property type="protein sequence ID" value="ERL88725.1"/>
    <property type="molecule type" value="Genomic_DNA"/>
</dbReference>
<evidence type="ECO:0000259" key="4">
    <source>
        <dbReference type="PROSITE" id="PS50026"/>
    </source>
</evidence>
<dbReference type="PANTHER" id="PTHR15036">
    <property type="entry name" value="PIKACHURIN-LIKE PROTEIN"/>
    <property type="match status" value="1"/>
</dbReference>
<evidence type="ECO:0000256" key="1">
    <source>
        <dbReference type="ARBA" id="ARBA00023157"/>
    </source>
</evidence>
<dbReference type="OrthoDB" id="6275838at2759"/>
<dbReference type="Proteomes" id="UP000030742">
    <property type="component" value="Unassembled WGS sequence"/>
</dbReference>
<protein>
    <recommendedName>
        <fullName evidence="7">Laminin G domain-containing protein</fullName>
    </recommendedName>
</protein>
<keyword evidence="2" id="KW-0245">EGF-like domain</keyword>
<dbReference type="Gene3D" id="2.60.120.200">
    <property type="match status" value="2"/>
</dbReference>
<gene>
    <name evidence="5" type="ORF">D910_06107</name>
</gene>
<dbReference type="PROSITE" id="PS50025">
    <property type="entry name" value="LAM_G_DOMAIN"/>
    <property type="match status" value="1"/>
</dbReference>
<dbReference type="InterPro" id="IPR050372">
    <property type="entry name" value="Neurexin-related_CASP"/>
</dbReference>